<dbReference type="Proteomes" id="UP000593591">
    <property type="component" value="Chromosome"/>
</dbReference>
<dbReference type="EMBL" id="CP031517">
    <property type="protein sequence ID" value="QOS39309.1"/>
    <property type="molecule type" value="Genomic_DNA"/>
</dbReference>
<organism evidence="1 2">
    <name type="scientific">Treponema rectale</name>
    <dbReference type="NCBI Taxonomy" id="744512"/>
    <lineage>
        <taxon>Bacteria</taxon>
        <taxon>Pseudomonadati</taxon>
        <taxon>Spirochaetota</taxon>
        <taxon>Spirochaetia</taxon>
        <taxon>Spirochaetales</taxon>
        <taxon>Treponemataceae</taxon>
        <taxon>Treponema</taxon>
    </lineage>
</organism>
<evidence type="ECO:0000313" key="2">
    <source>
        <dbReference type="Proteomes" id="UP000593591"/>
    </source>
</evidence>
<accession>A0A7M1XIC8</accession>
<name>A0A7M1XIC8_9SPIR</name>
<reference evidence="1 2" key="1">
    <citation type="submission" date="2018-08" db="EMBL/GenBank/DDBJ databases">
        <title>The first complete genome of Treponema rectale (CHPAT), a commensal spirochete of the bovine rectum.</title>
        <authorList>
            <person name="Staton G.J."/>
            <person name="Clegg S.R."/>
            <person name="Carter S.D."/>
            <person name="Radford A.D."/>
            <person name="Darby A."/>
            <person name="Hall N."/>
            <person name="Birtles R.J."/>
            <person name="Evans N.J."/>
        </authorList>
    </citation>
    <scope>NUCLEOTIDE SEQUENCE [LARGE SCALE GENOMIC DNA]</scope>
    <source>
        <strain evidence="1 2">CHPA</strain>
    </source>
</reference>
<protein>
    <submittedName>
        <fullName evidence="1">Uncharacterized protein</fullName>
    </submittedName>
</protein>
<sequence length="272" mass="31378">MLYDIIEKDELLNYYFQKGYDDKKSEVYLGDDKEKSLICLTFYRKPNAQHSGDNGMASLMIDHNEITLRFGEDDYPVDGFKIIEVKEEEATKENFYKILDEAYEDFVEQLKACIARPNKSHPKAKVKSNRNDALSIKDLKRTLASLIEGKTTPIELVEAFISFDKLKVRISDDCDDVLLETVDGEQLDNKSVFSLYLTRQVQGTTEEELEGGYYQVGLHLYFKNDEELKDYAHQTEWIDYGHPQEEGIRNFTAPIINKGTFIGVEVVGEYTD</sequence>
<gene>
    <name evidence="1" type="ORF">DYE49_02105</name>
</gene>
<proteinExistence type="predicted"/>
<dbReference type="AlphaFoldDB" id="A0A7M1XIC8"/>
<dbReference type="KEGG" id="trc:DYE49_02105"/>
<evidence type="ECO:0000313" key="1">
    <source>
        <dbReference type="EMBL" id="QOS39309.1"/>
    </source>
</evidence>